<accession>A0A087B854</accession>
<evidence type="ECO:0000256" key="1">
    <source>
        <dbReference type="ARBA" id="ARBA00001539"/>
    </source>
</evidence>
<comment type="similarity">
    <text evidence="3 8">Belongs to the NAD(P)-dependent epimerase/dehydratase family. dTDP-glucose dehydratase subfamily.</text>
</comment>
<feature type="domain" description="Ketoreductase" evidence="10">
    <location>
        <begin position="39"/>
        <end position="241"/>
    </location>
</feature>
<dbReference type="Gene3D" id="3.90.25.10">
    <property type="entry name" value="UDP-galactose 4-epimerase, domain 1"/>
    <property type="match status" value="1"/>
</dbReference>
<dbReference type="SMART" id="SM00822">
    <property type="entry name" value="PKS_KR"/>
    <property type="match status" value="1"/>
</dbReference>
<dbReference type="AlphaFoldDB" id="A0A087B854"/>
<sequence length="388" mass="43607">MQKKKPKQPKCTGSFTIRHMSGNEQSNQHHDHPDEWIPQHVLITGGAGFIGTNLAYYVAEHFPTTAITVLDALTYAGNRSNLDAMPADRFRFIHGDICDAPRVDAICSPESVHNSSSVAQDGHSLPPIDAIIHCAAESHNDNSIMNAAPFLRTNVDGTYVLLEAARKYDLRFHHMSTDEVYGDLPVDSPEKFTESSPYHPSSPYSASKAASDHLVRAWHRTYGVRTTISNCGNNYGPWQHVEKFIPRQITNILSGRRAKLYGDGEEVRDWIHVEDHCAAVMQILTRGTLGETYLVGADGCRSNIEVLHDILTSMGLPENDFDHVRNRPGVDRKYALDASKIERELGWRPQHTDFAAELKNVVRWYADHRDWWEPDKDATETSYAAQGH</sequence>
<evidence type="ECO:0000256" key="3">
    <source>
        <dbReference type="ARBA" id="ARBA00008178"/>
    </source>
</evidence>
<evidence type="ECO:0000256" key="8">
    <source>
        <dbReference type="RuleBase" id="RU004473"/>
    </source>
</evidence>
<dbReference type="InterPro" id="IPR016040">
    <property type="entry name" value="NAD(P)-bd_dom"/>
</dbReference>
<dbReference type="GO" id="GO:0008460">
    <property type="term" value="F:dTDP-glucose 4,6-dehydratase activity"/>
    <property type="evidence" value="ECO:0007669"/>
    <property type="project" value="UniProtKB-EC"/>
</dbReference>
<dbReference type="InterPro" id="IPR020904">
    <property type="entry name" value="Sc_DH/Rdtase_CS"/>
</dbReference>
<dbReference type="eggNOG" id="COG1088">
    <property type="taxonomic scope" value="Bacteria"/>
</dbReference>
<dbReference type="InterPro" id="IPR005888">
    <property type="entry name" value="dTDP_Gluc_deHydtase"/>
</dbReference>
<dbReference type="PROSITE" id="PS00061">
    <property type="entry name" value="ADH_SHORT"/>
    <property type="match status" value="1"/>
</dbReference>
<dbReference type="EMBL" id="JGZB01000011">
    <property type="protein sequence ID" value="KFI67204.1"/>
    <property type="molecule type" value="Genomic_DNA"/>
</dbReference>
<evidence type="ECO:0000313" key="12">
    <source>
        <dbReference type="Proteomes" id="UP000029052"/>
    </source>
</evidence>
<proteinExistence type="inferred from homology"/>
<dbReference type="Pfam" id="PF16363">
    <property type="entry name" value="GDP_Man_Dehyd"/>
    <property type="match status" value="1"/>
</dbReference>
<feature type="region of interest" description="Disordered" evidence="9">
    <location>
        <begin position="1"/>
        <end position="33"/>
    </location>
</feature>
<dbReference type="InterPro" id="IPR057326">
    <property type="entry name" value="KR_dom"/>
</dbReference>
<evidence type="ECO:0000256" key="7">
    <source>
        <dbReference type="ARBA" id="ARBA00023239"/>
    </source>
</evidence>
<dbReference type="InterPro" id="IPR036291">
    <property type="entry name" value="NAD(P)-bd_dom_sf"/>
</dbReference>
<evidence type="ECO:0000256" key="4">
    <source>
        <dbReference type="ARBA" id="ARBA00011990"/>
    </source>
</evidence>
<dbReference type="STRING" id="1692.BMAGN_1420"/>
<comment type="caution">
    <text evidence="11">The sequence shown here is derived from an EMBL/GenBank/DDBJ whole genome shotgun (WGS) entry which is preliminary data.</text>
</comment>
<dbReference type="SUPFAM" id="SSF51735">
    <property type="entry name" value="NAD(P)-binding Rossmann-fold domains"/>
    <property type="match status" value="1"/>
</dbReference>
<evidence type="ECO:0000256" key="6">
    <source>
        <dbReference type="ARBA" id="ARBA00023027"/>
    </source>
</evidence>
<comment type="catalytic activity">
    <reaction evidence="1 8">
        <text>dTDP-alpha-D-glucose = dTDP-4-dehydro-6-deoxy-alpha-D-glucose + H2O</text>
        <dbReference type="Rhea" id="RHEA:17221"/>
        <dbReference type="ChEBI" id="CHEBI:15377"/>
        <dbReference type="ChEBI" id="CHEBI:57477"/>
        <dbReference type="ChEBI" id="CHEBI:57649"/>
        <dbReference type="EC" id="4.2.1.46"/>
    </reaction>
</comment>
<dbReference type="CDD" id="cd05246">
    <property type="entry name" value="dTDP_GD_SDR_e"/>
    <property type="match status" value="1"/>
</dbReference>
<protein>
    <recommendedName>
        <fullName evidence="5 8">dTDP-glucose 4,6-dehydratase</fullName>
        <ecNumber evidence="4 8">4.2.1.46</ecNumber>
    </recommendedName>
</protein>
<reference evidence="11 12" key="1">
    <citation type="submission" date="2014-03" db="EMBL/GenBank/DDBJ databases">
        <title>Genomics of Bifidobacteria.</title>
        <authorList>
            <person name="Ventura M."/>
            <person name="Milani C."/>
            <person name="Lugli G.A."/>
        </authorList>
    </citation>
    <scope>NUCLEOTIDE SEQUENCE [LARGE SCALE GENOMIC DNA]</scope>
    <source>
        <strain evidence="11 12">LMG 11591</strain>
    </source>
</reference>
<keyword evidence="12" id="KW-1185">Reference proteome</keyword>
<keyword evidence="7 8" id="KW-0456">Lyase</keyword>
<dbReference type="GO" id="GO:0009225">
    <property type="term" value="P:nucleotide-sugar metabolic process"/>
    <property type="evidence" value="ECO:0007669"/>
    <property type="project" value="InterPro"/>
</dbReference>
<dbReference type="EC" id="4.2.1.46" evidence="4 8"/>
<evidence type="ECO:0000256" key="9">
    <source>
        <dbReference type="SAM" id="MobiDB-lite"/>
    </source>
</evidence>
<dbReference type="Proteomes" id="UP000029052">
    <property type="component" value="Unassembled WGS sequence"/>
</dbReference>
<keyword evidence="6" id="KW-0520">NAD</keyword>
<dbReference type="Gene3D" id="3.40.50.720">
    <property type="entry name" value="NAD(P)-binding Rossmann-like Domain"/>
    <property type="match status" value="1"/>
</dbReference>
<evidence type="ECO:0000256" key="2">
    <source>
        <dbReference type="ARBA" id="ARBA00001911"/>
    </source>
</evidence>
<name>A0A087B854_9BIFI</name>
<evidence type="ECO:0000256" key="5">
    <source>
        <dbReference type="ARBA" id="ARBA00016977"/>
    </source>
</evidence>
<dbReference type="NCBIfam" id="TIGR01181">
    <property type="entry name" value="dTDP_gluc_dehyt"/>
    <property type="match status" value="1"/>
</dbReference>
<evidence type="ECO:0000259" key="10">
    <source>
        <dbReference type="SMART" id="SM00822"/>
    </source>
</evidence>
<organism evidence="11 12">
    <name type="scientific">Bifidobacterium magnum</name>
    <dbReference type="NCBI Taxonomy" id="1692"/>
    <lineage>
        <taxon>Bacteria</taxon>
        <taxon>Bacillati</taxon>
        <taxon>Actinomycetota</taxon>
        <taxon>Actinomycetes</taxon>
        <taxon>Bifidobacteriales</taxon>
        <taxon>Bifidobacteriaceae</taxon>
        <taxon>Bifidobacterium</taxon>
    </lineage>
</organism>
<comment type="cofactor">
    <cofactor evidence="2 8">
        <name>NAD(+)</name>
        <dbReference type="ChEBI" id="CHEBI:57540"/>
    </cofactor>
</comment>
<gene>
    <name evidence="11" type="ORF">BMAGN_1420</name>
</gene>
<evidence type="ECO:0000313" key="11">
    <source>
        <dbReference type="EMBL" id="KFI67204.1"/>
    </source>
</evidence>
<dbReference type="PANTHER" id="PTHR43000">
    <property type="entry name" value="DTDP-D-GLUCOSE 4,6-DEHYDRATASE-RELATED"/>
    <property type="match status" value="1"/>
</dbReference>